<feature type="region of interest" description="Disordered" evidence="1">
    <location>
        <begin position="1"/>
        <end position="30"/>
    </location>
</feature>
<evidence type="ECO:0000256" key="1">
    <source>
        <dbReference type="SAM" id="MobiDB-lite"/>
    </source>
</evidence>
<dbReference type="Ensembl" id="ENSCCAT00000050843.1">
    <property type="protein sequence ID" value="ENSCCAP00000033075.1"/>
    <property type="gene ID" value="ENSCCAG00000034566.1"/>
</dbReference>
<dbReference type="AlphaFoldDB" id="A0A2K5RY80"/>
<reference evidence="2" key="2">
    <citation type="submission" date="2025-09" db="UniProtKB">
        <authorList>
            <consortium name="Ensembl"/>
        </authorList>
    </citation>
    <scope>IDENTIFICATION</scope>
</reference>
<feature type="compositionally biased region" description="Basic and acidic residues" evidence="1">
    <location>
        <begin position="1"/>
        <end position="12"/>
    </location>
</feature>
<accession>A0A2K5RY80</accession>
<dbReference type="GeneTree" id="ENSGT00410000029205"/>
<sequence length="181" mass="20022">IESSCWDKDPPGERSPQQGQHWRARDHGAQGCGPHQLTATACPTPGLWTTPAHSSCIHMYQTNTRRTQADNTSVYIQIVFRNLQLESWVILHGTQMSSVLPWSPLVRGPWHNKNSPRGSWATWMCPHRTLRLHSSGSALSASLPPLPSLLVSPHSANIHWGSGTTTPSKYLQTLSSPALHQ</sequence>
<organism evidence="2 3">
    <name type="scientific">Cebus imitator</name>
    <name type="common">Panamanian white-faced capuchin</name>
    <name type="synonym">Cebus capucinus imitator</name>
    <dbReference type="NCBI Taxonomy" id="2715852"/>
    <lineage>
        <taxon>Eukaryota</taxon>
        <taxon>Metazoa</taxon>
        <taxon>Chordata</taxon>
        <taxon>Craniata</taxon>
        <taxon>Vertebrata</taxon>
        <taxon>Euteleostomi</taxon>
        <taxon>Mammalia</taxon>
        <taxon>Eutheria</taxon>
        <taxon>Euarchontoglires</taxon>
        <taxon>Primates</taxon>
        <taxon>Haplorrhini</taxon>
        <taxon>Platyrrhini</taxon>
        <taxon>Cebidae</taxon>
        <taxon>Cebinae</taxon>
        <taxon>Cebus</taxon>
    </lineage>
</organism>
<keyword evidence="3" id="KW-1185">Reference proteome</keyword>
<evidence type="ECO:0000313" key="3">
    <source>
        <dbReference type="Proteomes" id="UP000233040"/>
    </source>
</evidence>
<reference evidence="2" key="1">
    <citation type="submission" date="2025-08" db="UniProtKB">
        <authorList>
            <consortium name="Ensembl"/>
        </authorList>
    </citation>
    <scope>IDENTIFICATION</scope>
</reference>
<protein>
    <submittedName>
        <fullName evidence="2">Uncharacterized protein</fullName>
    </submittedName>
</protein>
<evidence type="ECO:0000313" key="2">
    <source>
        <dbReference type="Ensembl" id="ENSCCAP00000033075.1"/>
    </source>
</evidence>
<name>A0A2K5RY80_CEBIM</name>
<dbReference type="Proteomes" id="UP000233040">
    <property type="component" value="Unassembled WGS sequence"/>
</dbReference>
<proteinExistence type="predicted"/>